<evidence type="ECO:0000259" key="3">
    <source>
        <dbReference type="PROSITE" id="PS50822"/>
    </source>
</evidence>
<gene>
    <name evidence="4" type="ORF">MELIAE_LOCUS8514</name>
</gene>
<keyword evidence="5" id="KW-1185">Reference proteome</keyword>
<organism evidence="4 5">
    <name type="scientific">Brassicogethes aeneus</name>
    <name type="common">Rape pollen beetle</name>
    <name type="synonym">Meligethes aeneus</name>
    <dbReference type="NCBI Taxonomy" id="1431903"/>
    <lineage>
        <taxon>Eukaryota</taxon>
        <taxon>Metazoa</taxon>
        <taxon>Ecdysozoa</taxon>
        <taxon>Arthropoda</taxon>
        <taxon>Hexapoda</taxon>
        <taxon>Insecta</taxon>
        <taxon>Pterygota</taxon>
        <taxon>Neoptera</taxon>
        <taxon>Endopterygota</taxon>
        <taxon>Coleoptera</taxon>
        <taxon>Polyphaga</taxon>
        <taxon>Cucujiformia</taxon>
        <taxon>Nitidulidae</taxon>
        <taxon>Meligethinae</taxon>
        <taxon>Brassicogethes</taxon>
    </lineage>
</organism>
<feature type="domain" description="Piwi" evidence="3">
    <location>
        <begin position="748"/>
        <end position="1033"/>
    </location>
</feature>
<dbReference type="SMART" id="SM01163">
    <property type="entry name" value="DUF1785"/>
    <property type="match status" value="1"/>
</dbReference>
<dbReference type="InterPro" id="IPR045246">
    <property type="entry name" value="Piwi_ago-like"/>
</dbReference>
<evidence type="ECO:0000313" key="5">
    <source>
        <dbReference type="Proteomes" id="UP001154078"/>
    </source>
</evidence>
<evidence type="ECO:0000313" key="4">
    <source>
        <dbReference type="EMBL" id="CAH0557927.1"/>
    </source>
</evidence>
<dbReference type="CDD" id="cd04657">
    <property type="entry name" value="Piwi_ago-like"/>
    <property type="match status" value="1"/>
</dbReference>
<dbReference type="Pfam" id="PF16486">
    <property type="entry name" value="ArgoN"/>
    <property type="match status" value="1"/>
</dbReference>
<dbReference type="EMBL" id="OV121136">
    <property type="protein sequence ID" value="CAH0557927.1"/>
    <property type="molecule type" value="Genomic_DNA"/>
</dbReference>
<dbReference type="GO" id="GO:0003723">
    <property type="term" value="F:RNA binding"/>
    <property type="evidence" value="ECO:0007669"/>
    <property type="project" value="InterPro"/>
</dbReference>
<dbReference type="Pfam" id="PF16488">
    <property type="entry name" value="ArgoL2"/>
    <property type="match status" value="1"/>
</dbReference>
<dbReference type="Proteomes" id="UP001154078">
    <property type="component" value="Chromosome 5"/>
</dbReference>
<dbReference type="PANTHER" id="PTHR22891">
    <property type="entry name" value="EUKARYOTIC TRANSLATION INITIATION FACTOR 2C"/>
    <property type="match status" value="1"/>
</dbReference>
<dbReference type="CDD" id="cd02846">
    <property type="entry name" value="PAZ_argonaute_like"/>
    <property type="match status" value="1"/>
</dbReference>
<feature type="compositionally biased region" description="Low complexity" evidence="1">
    <location>
        <begin position="126"/>
        <end position="150"/>
    </location>
</feature>
<dbReference type="GO" id="GO:0034587">
    <property type="term" value="P:piRNA processing"/>
    <property type="evidence" value="ECO:0007669"/>
    <property type="project" value="UniProtKB-ARBA"/>
</dbReference>
<dbReference type="AlphaFoldDB" id="A0A9P0B9L8"/>
<dbReference type="Pfam" id="PF02171">
    <property type="entry name" value="Piwi"/>
    <property type="match status" value="1"/>
</dbReference>
<dbReference type="PROSITE" id="PS50821">
    <property type="entry name" value="PAZ"/>
    <property type="match status" value="1"/>
</dbReference>
<feature type="compositionally biased region" description="Low complexity" evidence="1">
    <location>
        <begin position="43"/>
        <end position="89"/>
    </location>
</feature>
<sequence length="1053" mass="117170">MGKKKGKGNKGGDGDASKGPQHPPQQQPQQPAPQRGAGDSQAQKGPGPSGVQQQQQFAGKQQSGSQQPQSQGQQPQKSAWGQKGQQQPQTGPPPGLQAQGQGQQPQQPPWGQRGQPQPQTGPPPGLQAQGQGQQPQQSAWGQRGQQQQPQTGPPPGWQAQQQQPQGQGRGQKGPQGMGRGQGRAETTPTPPGSYHSTSPKPDSPVSPQGPPPGKSQQAQKQGQQQQQQQQQKKKQGGQGAPSKPLAAGAGDKKALEAELNKQFQDMKLKPQEKQIKPGTRGRPIPLESNHLTLSIGKLASAFHYDVDINPDLPKKALPLILEAFRKQHFPQVYVGFDGRKNLYSAKMLPFGQAIQGEVKLKMERGDKEYKVAIKLAREVDLSPLHNLKLTVQNPMDALTVVDIVLKSAPSRACINVGRSFFHKPAQIIDLGDGMEMYNGYYQSAIRGWKLLLNVDVAHKAFPKAINVIDLICELGSTWRDKLERKSLSQPLRRDLLETLRKYISKLKIVYEIKNQPGTRRTYGVNGLGDPPNVATFKSDTGQVMTVMDYFKNEKRTHLQYPNMPTLWVGPTTRKILLPVEMCTVQEGQAIKRKMNENQTSNMIKVAATNTAMRKQKIMDGVNKASYNTDPVIKAFGFSVGNKFEEMQGRVLNPPVLEYAENRRTQPQKGVWRSGGKFFTSVTIKKWTIAVADRYMPKNLNQFAEMIVGSTRESGIVMGRPTEPYVQMGRRQDKDDIINYFKRNNDFDIIFVVVPNSGPQYSYVKSASEINVGCLTQCIKARTLNKLNAQTVGNIMLKVNSKLTGVNHFLHARPPIMNRPCMIIGADVTHPSPDATETPSVAAVVASHDPKAFQYNICWRLQDPRTEVIQDLENIMKEQLMFFYQKTRCKPEKIVFFRDGVGEGQFDEIRNVEIGAIRKACLSMGDKGEYQPPITFVIVQKRHHTRLFPKNPRDSEDRNTNVPAGTCVDHTITNPMMQDFYLVSHASIQGVAKPTKYCTIWDDNDFSNDDIEELAYYLCHMFTRCNRSVSYGPPTTRIWPRPGPRSTSRTIGST</sequence>
<feature type="region of interest" description="Disordered" evidence="1">
    <location>
        <begin position="1"/>
        <end position="252"/>
    </location>
</feature>
<feature type="domain" description="PAZ" evidence="2">
    <location>
        <begin position="466"/>
        <end position="586"/>
    </location>
</feature>
<protein>
    <submittedName>
        <fullName evidence="4">Uncharacterized protein</fullName>
    </submittedName>
</protein>
<dbReference type="Pfam" id="PF02170">
    <property type="entry name" value="PAZ"/>
    <property type="match status" value="1"/>
</dbReference>
<dbReference type="InterPro" id="IPR014811">
    <property type="entry name" value="ArgoL1"/>
</dbReference>
<dbReference type="Gene3D" id="3.30.420.10">
    <property type="entry name" value="Ribonuclease H-like superfamily/Ribonuclease H"/>
    <property type="match status" value="1"/>
</dbReference>
<feature type="compositionally biased region" description="Low complexity" evidence="1">
    <location>
        <begin position="157"/>
        <end position="166"/>
    </location>
</feature>
<dbReference type="SUPFAM" id="SSF101690">
    <property type="entry name" value="PAZ domain"/>
    <property type="match status" value="1"/>
</dbReference>
<dbReference type="InterPro" id="IPR012337">
    <property type="entry name" value="RNaseH-like_sf"/>
</dbReference>
<feature type="compositionally biased region" description="Low complexity" evidence="1">
    <location>
        <begin position="214"/>
        <end position="230"/>
    </location>
</feature>
<dbReference type="SMART" id="SM00950">
    <property type="entry name" value="Piwi"/>
    <property type="match status" value="1"/>
</dbReference>
<dbReference type="EMBL" id="OV121136">
    <property type="protein sequence ID" value="CAH0557928.1"/>
    <property type="molecule type" value="Genomic_DNA"/>
</dbReference>
<dbReference type="InterPro" id="IPR003100">
    <property type="entry name" value="PAZ_dom"/>
</dbReference>
<dbReference type="InterPro" id="IPR036397">
    <property type="entry name" value="RNaseH_sf"/>
</dbReference>
<dbReference type="OrthoDB" id="10252740at2759"/>
<feature type="compositionally biased region" description="Pro residues" evidence="1">
    <location>
        <begin position="201"/>
        <end position="213"/>
    </location>
</feature>
<dbReference type="InterPro" id="IPR003165">
    <property type="entry name" value="Piwi"/>
</dbReference>
<dbReference type="Gene3D" id="2.170.260.10">
    <property type="entry name" value="paz domain"/>
    <property type="match status" value="1"/>
</dbReference>
<reference evidence="4" key="1">
    <citation type="submission" date="2021-12" db="EMBL/GenBank/DDBJ databases">
        <authorList>
            <person name="King R."/>
        </authorList>
    </citation>
    <scope>NUCLEOTIDE SEQUENCE</scope>
</reference>
<dbReference type="PROSITE" id="PS50822">
    <property type="entry name" value="PIWI"/>
    <property type="match status" value="1"/>
</dbReference>
<dbReference type="SUPFAM" id="SSF53098">
    <property type="entry name" value="Ribonuclease H-like"/>
    <property type="match status" value="1"/>
</dbReference>
<name>A0A9P0B9L8_BRAAE</name>
<proteinExistence type="predicted"/>
<dbReference type="InterPro" id="IPR032472">
    <property type="entry name" value="ArgoL2"/>
</dbReference>
<evidence type="ECO:0000259" key="2">
    <source>
        <dbReference type="PROSITE" id="PS50821"/>
    </source>
</evidence>
<evidence type="ECO:0000256" key="1">
    <source>
        <dbReference type="SAM" id="MobiDB-lite"/>
    </source>
</evidence>
<dbReference type="Gene3D" id="3.40.50.2300">
    <property type="match status" value="1"/>
</dbReference>
<dbReference type="InterPro" id="IPR036085">
    <property type="entry name" value="PAZ_dom_sf"/>
</dbReference>
<dbReference type="InterPro" id="IPR032474">
    <property type="entry name" value="Argonaute_N"/>
</dbReference>
<feature type="compositionally biased region" description="Gly residues" evidence="1">
    <location>
        <begin position="167"/>
        <end position="181"/>
    </location>
</feature>
<dbReference type="Pfam" id="PF08699">
    <property type="entry name" value="ArgoL1"/>
    <property type="match status" value="1"/>
</dbReference>
<accession>A0A9P0B9L8</accession>
<feature type="compositionally biased region" description="Low complexity" evidence="1">
    <location>
        <begin position="96"/>
        <end position="118"/>
    </location>
</feature>